<dbReference type="OrthoDB" id="1600564at2759"/>
<dbReference type="PANTHER" id="PTHR22835:SF659">
    <property type="entry name" value="GDSL LIPASE_ACYLHYDROLASE, PUTATIVE (AFU_ORTHOLOGUE AFUA_2G00510)-RELATED"/>
    <property type="match status" value="1"/>
</dbReference>
<comment type="similarity">
    <text evidence="1">Belongs to the 'GDSL' lipolytic enzyme family.</text>
</comment>
<sequence length="205" mass="22107">MASTFQPSIGGNYYVSALNSVSQAYSPATVIANLVPAVMSKIRNATEVLYANGGRRFLYISITPLGCSPNILSGNPNAPRDSNGCIPDFNSISSAHSAQLSSLVSDLPSIHADATFVFLDYNAAYLQVLANSASLGFTDTLNACCGAPNVPNRYSIATFCDALSTTTNSTLCPDPNVFLSWDGIHYTHKFQLCNFKSYLRFWQFS</sequence>
<dbReference type="AlphaFoldDB" id="A0A9D4UZQ2"/>
<dbReference type="EMBL" id="JABFUD020000008">
    <property type="protein sequence ID" value="KAI5076682.1"/>
    <property type="molecule type" value="Genomic_DNA"/>
</dbReference>
<organism evidence="2 3">
    <name type="scientific">Adiantum capillus-veneris</name>
    <name type="common">Maidenhair fern</name>
    <dbReference type="NCBI Taxonomy" id="13818"/>
    <lineage>
        <taxon>Eukaryota</taxon>
        <taxon>Viridiplantae</taxon>
        <taxon>Streptophyta</taxon>
        <taxon>Embryophyta</taxon>
        <taxon>Tracheophyta</taxon>
        <taxon>Polypodiopsida</taxon>
        <taxon>Polypodiidae</taxon>
        <taxon>Polypodiales</taxon>
        <taxon>Pteridineae</taxon>
        <taxon>Pteridaceae</taxon>
        <taxon>Vittarioideae</taxon>
        <taxon>Adiantum</taxon>
    </lineage>
</organism>
<evidence type="ECO:0008006" key="4">
    <source>
        <dbReference type="Google" id="ProtNLM"/>
    </source>
</evidence>
<evidence type="ECO:0000313" key="3">
    <source>
        <dbReference type="Proteomes" id="UP000886520"/>
    </source>
</evidence>
<dbReference type="InterPro" id="IPR001087">
    <property type="entry name" value="GDSL"/>
</dbReference>
<name>A0A9D4UZQ2_ADICA</name>
<reference evidence="2" key="1">
    <citation type="submission" date="2021-01" db="EMBL/GenBank/DDBJ databases">
        <title>Adiantum capillus-veneris genome.</title>
        <authorList>
            <person name="Fang Y."/>
            <person name="Liao Q."/>
        </authorList>
    </citation>
    <scope>NUCLEOTIDE SEQUENCE</scope>
    <source>
        <strain evidence="2">H3</strain>
        <tissue evidence="2">Leaf</tissue>
    </source>
</reference>
<dbReference type="Gene3D" id="3.40.50.1110">
    <property type="entry name" value="SGNH hydrolase"/>
    <property type="match status" value="1"/>
</dbReference>
<comment type="caution">
    <text evidence="2">The sequence shown here is derived from an EMBL/GenBank/DDBJ whole genome shotgun (WGS) entry which is preliminary data.</text>
</comment>
<proteinExistence type="inferred from homology"/>
<gene>
    <name evidence="2" type="ORF">GOP47_0008747</name>
</gene>
<evidence type="ECO:0000313" key="2">
    <source>
        <dbReference type="EMBL" id="KAI5076682.1"/>
    </source>
</evidence>
<dbReference type="Proteomes" id="UP000886520">
    <property type="component" value="Chromosome 8"/>
</dbReference>
<evidence type="ECO:0000256" key="1">
    <source>
        <dbReference type="ARBA" id="ARBA00008668"/>
    </source>
</evidence>
<keyword evidence="3" id="KW-1185">Reference proteome</keyword>
<protein>
    <recommendedName>
        <fullName evidence="4">GDSL esterase/lipase</fullName>
    </recommendedName>
</protein>
<dbReference type="PANTHER" id="PTHR22835">
    <property type="entry name" value="ZINC FINGER FYVE DOMAIN CONTAINING PROTEIN"/>
    <property type="match status" value="1"/>
</dbReference>
<dbReference type="Pfam" id="PF00657">
    <property type="entry name" value="Lipase_GDSL"/>
    <property type="match status" value="1"/>
</dbReference>
<dbReference type="InterPro" id="IPR036514">
    <property type="entry name" value="SGNH_hydro_sf"/>
</dbReference>
<dbReference type="GO" id="GO:0016788">
    <property type="term" value="F:hydrolase activity, acting on ester bonds"/>
    <property type="evidence" value="ECO:0007669"/>
    <property type="project" value="InterPro"/>
</dbReference>
<accession>A0A9D4UZQ2</accession>